<dbReference type="GO" id="GO:0034015">
    <property type="term" value="F:L-ribulose-5-phosphate 3-epimerase activity"/>
    <property type="evidence" value="ECO:0007669"/>
    <property type="project" value="TreeGrafter"/>
</dbReference>
<dbReference type="InterPro" id="IPR050417">
    <property type="entry name" value="Sugar_Epim/Isomerase"/>
</dbReference>
<dbReference type="RefSeq" id="WP_067630430.1">
    <property type="nucleotide sequence ID" value="NZ_CP013213.1"/>
</dbReference>
<dbReference type="Pfam" id="PF01261">
    <property type="entry name" value="AP_endonuc_2"/>
    <property type="match status" value="1"/>
</dbReference>
<keyword evidence="1" id="KW-0413">Isomerase</keyword>
<evidence type="ECO:0000259" key="2">
    <source>
        <dbReference type="Pfam" id="PF01261"/>
    </source>
</evidence>
<dbReference type="NCBIfam" id="NF009689">
    <property type="entry name" value="PRK13210.1"/>
    <property type="match status" value="1"/>
</dbReference>
<evidence type="ECO:0000256" key="1">
    <source>
        <dbReference type="ARBA" id="ARBA00023235"/>
    </source>
</evidence>
<dbReference type="KEGG" id="erl:AOC36_01505"/>
<evidence type="ECO:0000313" key="3">
    <source>
        <dbReference type="EMBL" id="AMC92708.1"/>
    </source>
</evidence>
<protein>
    <recommendedName>
        <fullName evidence="2">Xylose isomerase-like TIM barrel domain-containing protein</fullName>
    </recommendedName>
</protein>
<dbReference type="PANTHER" id="PTHR43489">
    <property type="entry name" value="ISOMERASE"/>
    <property type="match status" value="1"/>
</dbReference>
<accession>A0A0X8GYF7</accession>
<dbReference type="InterPro" id="IPR036237">
    <property type="entry name" value="Xyl_isomerase-like_sf"/>
</dbReference>
<gene>
    <name evidence="3" type="ORF">AOC36_01505</name>
</gene>
<feature type="domain" description="Xylose isomerase-like TIM barrel" evidence="2">
    <location>
        <begin position="28"/>
        <end position="259"/>
    </location>
</feature>
<dbReference type="InterPro" id="IPR013022">
    <property type="entry name" value="Xyl_isomerase-like_TIM-brl"/>
</dbReference>
<keyword evidence="4" id="KW-1185">Reference proteome</keyword>
<dbReference type="STRING" id="1514105.AOC36_01505"/>
<evidence type="ECO:0000313" key="4">
    <source>
        <dbReference type="Proteomes" id="UP000063781"/>
    </source>
</evidence>
<dbReference type="OrthoDB" id="3185623at2"/>
<dbReference type="PANTHER" id="PTHR43489:SF1">
    <property type="entry name" value="L-RIBULOSE-5-PHOSPHATE 3-EPIMERASE SGBU-RELATED"/>
    <property type="match status" value="1"/>
</dbReference>
<name>A0A0X8GYF7_9FIRM</name>
<proteinExistence type="predicted"/>
<dbReference type="EMBL" id="CP013213">
    <property type="protein sequence ID" value="AMC92708.1"/>
    <property type="molecule type" value="Genomic_DNA"/>
</dbReference>
<dbReference type="SUPFAM" id="SSF51658">
    <property type="entry name" value="Xylose isomerase-like"/>
    <property type="match status" value="1"/>
</dbReference>
<dbReference type="AlphaFoldDB" id="A0A0X8GYF7"/>
<dbReference type="Gene3D" id="3.20.20.150">
    <property type="entry name" value="Divalent-metal-dependent TIM barrel enzymes"/>
    <property type="match status" value="1"/>
</dbReference>
<dbReference type="Proteomes" id="UP000063781">
    <property type="component" value="Chromosome"/>
</dbReference>
<sequence length="288" mass="33282">MGKNRDYCISLYEKSMPNDKPLLEKYLLVREFGYDFLELSIDETDEKLERLYDQDLQEHILDTIVESKVNTRSICLSGHRRYPLGSNDPSIVERSLDIFYRTVDLAVFIGASIIQMAGYDVYYEDSDEATIQRFKTNLKKCLDYASKKGIICAFETMETPFMDTIEKAVSWCNTFQNPYLKVYPDLGNITNSNNLYQTSILRDIECGRGYIVAAHLKEAKEGVYRDLQFGEGIVDFEAGIQALWDQGVRLFGCEFWAQKNPDFCHAIRDNGIFIRRILDKIAGEKHED</sequence>
<reference evidence="3 4" key="1">
    <citation type="submission" date="2015-10" db="EMBL/GenBank/DDBJ databases">
        <title>Erysipelothrix larvae sp. LV19 isolated from the larval gut of the rhinoceros beetle, Trypoxylus dichotomus.</title>
        <authorList>
            <person name="Lim S."/>
            <person name="Kim B.-C."/>
        </authorList>
    </citation>
    <scope>NUCLEOTIDE SEQUENCE [LARGE SCALE GENOMIC DNA]</scope>
    <source>
        <strain evidence="3 4">LV19</strain>
    </source>
</reference>
<organism evidence="3 4">
    <name type="scientific">Erysipelothrix larvae</name>
    <dbReference type="NCBI Taxonomy" id="1514105"/>
    <lineage>
        <taxon>Bacteria</taxon>
        <taxon>Bacillati</taxon>
        <taxon>Bacillota</taxon>
        <taxon>Erysipelotrichia</taxon>
        <taxon>Erysipelotrichales</taxon>
        <taxon>Erysipelotrichaceae</taxon>
        <taxon>Erysipelothrix</taxon>
    </lineage>
</organism>
<dbReference type="GO" id="GO:0019852">
    <property type="term" value="P:L-ascorbic acid metabolic process"/>
    <property type="evidence" value="ECO:0007669"/>
    <property type="project" value="TreeGrafter"/>
</dbReference>